<dbReference type="GO" id="GO:0005506">
    <property type="term" value="F:iron ion binding"/>
    <property type="evidence" value="ECO:0007669"/>
    <property type="project" value="InterPro"/>
</dbReference>
<dbReference type="GO" id="GO:0016705">
    <property type="term" value="F:oxidoreductase activity, acting on paired donors, with incorporation or reduction of molecular oxygen"/>
    <property type="evidence" value="ECO:0007669"/>
    <property type="project" value="InterPro"/>
</dbReference>
<dbReference type="OrthoDB" id="2789670at2759"/>
<dbReference type="InterPro" id="IPR036396">
    <property type="entry name" value="Cyt_P450_sf"/>
</dbReference>
<keyword evidence="1" id="KW-1133">Transmembrane helix</keyword>
<dbReference type="GO" id="GO:0020037">
    <property type="term" value="F:heme binding"/>
    <property type="evidence" value="ECO:0007669"/>
    <property type="project" value="InterPro"/>
</dbReference>
<organism evidence="2 3">
    <name type="scientific">Vitis vinifera</name>
    <name type="common">Grape</name>
    <dbReference type="NCBI Taxonomy" id="29760"/>
    <lineage>
        <taxon>Eukaryota</taxon>
        <taxon>Viridiplantae</taxon>
        <taxon>Streptophyta</taxon>
        <taxon>Embryophyta</taxon>
        <taxon>Tracheophyta</taxon>
        <taxon>Spermatophyta</taxon>
        <taxon>Magnoliopsida</taxon>
        <taxon>eudicotyledons</taxon>
        <taxon>Gunneridae</taxon>
        <taxon>Pentapetalae</taxon>
        <taxon>rosids</taxon>
        <taxon>Vitales</taxon>
        <taxon>Vitaceae</taxon>
        <taxon>Viteae</taxon>
        <taxon>Vitis</taxon>
    </lineage>
</organism>
<keyword evidence="1" id="KW-0472">Membrane</keyword>
<evidence type="ECO:0000256" key="1">
    <source>
        <dbReference type="SAM" id="Phobius"/>
    </source>
</evidence>
<reference evidence="2 3" key="1">
    <citation type="journal article" date="2018" name="PLoS Genet.">
        <title>Population sequencing reveals clonal diversity and ancestral inbreeding in the grapevine cultivar Chardonnay.</title>
        <authorList>
            <person name="Roach M.J."/>
            <person name="Johnson D.L."/>
            <person name="Bohlmann J."/>
            <person name="van Vuuren H.J."/>
            <person name="Jones S.J."/>
            <person name="Pretorius I.S."/>
            <person name="Schmidt S.A."/>
            <person name="Borneman A.R."/>
        </authorList>
    </citation>
    <scope>NUCLEOTIDE SEQUENCE [LARGE SCALE GENOMIC DNA]</scope>
    <source>
        <strain evidence="3">cv. Chardonnay</strain>
        <tissue evidence="2">Leaf</tissue>
    </source>
</reference>
<sequence>MLSDAWSWWWESTNSSDEFARVSLTFALISLVISWYAWMFIKNRGGAPPPPPGPRGLPLLGYLPFLDPELHSHFADLARAHGPILKLRLGSKVGIVVTSPSLAREVLKDHDTIFANRDVPDLTNALQYGGFDIVCTVRSGQSGGC</sequence>
<dbReference type="PANTHER" id="PTHR47951">
    <property type="entry name" value="OS08G0547900 PROTEIN"/>
    <property type="match status" value="1"/>
</dbReference>
<dbReference type="GO" id="GO:0004497">
    <property type="term" value="F:monooxygenase activity"/>
    <property type="evidence" value="ECO:0007669"/>
    <property type="project" value="InterPro"/>
</dbReference>
<protein>
    <submittedName>
        <fullName evidence="2">Angelicin synthase</fullName>
    </submittedName>
</protein>
<comment type="caution">
    <text evidence="2">The sequence shown here is derived from an EMBL/GenBank/DDBJ whole genome shotgun (WGS) entry which is preliminary data.</text>
</comment>
<accession>A0A438ESU2</accession>
<evidence type="ECO:0000313" key="3">
    <source>
        <dbReference type="Proteomes" id="UP000288805"/>
    </source>
</evidence>
<evidence type="ECO:0000313" key="2">
    <source>
        <dbReference type="EMBL" id="RVW50685.1"/>
    </source>
</evidence>
<dbReference type="InterPro" id="IPR001128">
    <property type="entry name" value="Cyt_P450"/>
</dbReference>
<name>A0A438ESU2_VITVI</name>
<dbReference type="SUPFAM" id="SSF48264">
    <property type="entry name" value="Cytochrome P450"/>
    <property type="match status" value="1"/>
</dbReference>
<dbReference type="EMBL" id="QGNW01001194">
    <property type="protein sequence ID" value="RVW50685.1"/>
    <property type="molecule type" value="Genomic_DNA"/>
</dbReference>
<dbReference type="Proteomes" id="UP000288805">
    <property type="component" value="Unassembled WGS sequence"/>
</dbReference>
<keyword evidence="1" id="KW-0812">Transmembrane</keyword>
<proteinExistence type="predicted"/>
<dbReference type="AlphaFoldDB" id="A0A438ESU2"/>
<gene>
    <name evidence="2" type="primary">CYP71AJ4</name>
    <name evidence="2" type="ORF">CK203_073342</name>
</gene>
<feature type="transmembrane region" description="Helical" evidence="1">
    <location>
        <begin position="20"/>
        <end position="41"/>
    </location>
</feature>
<dbReference type="Pfam" id="PF00067">
    <property type="entry name" value="p450"/>
    <property type="match status" value="1"/>
</dbReference>
<dbReference type="Gene3D" id="1.10.630.10">
    <property type="entry name" value="Cytochrome P450"/>
    <property type="match status" value="1"/>
</dbReference>
<dbReference type="PANTHER" id="PTHR47951:SF3">
    <property type="entry name" value="CYTOCHROME P450, FAMILY 706, SUBFAMILY A, POLYPEPTIDE 4"/>
    <property type="match status" value="1"/>
</dbReference>